<gene>
    <name evidence="1" type="ORF">ACFTOW_18790</name>
</gene>
<proteinExistence type="predicted"/>
<accession>A0ABW4EKI3</accession>
<dbReference type="Proteomes" id="UP001597186">
    <property type="component" value="Unassembled WGS sequence"/>
</dbReference>
<organism evidence="1 2">
    <name type="scientific">Lacimonas salitolerans</name>
    <dbReference type="NCBI Taxonomy" id="1323750"/>
    <lineage>
        <taxon>Bacteria</taxon>
        <taxon>Pseudomonadati</taxon>
        <taxon>Pseudomonadota</taxon>
        <taxon>Alphaproteobacteria</taxon>
        <taxon>Rhodobacterales</taxon>
        <taxon>Paracoccaceae</taxon>
        <taxon>Lacimonas</taxon>
    </lineage>
</organism>
<keyword evidence="2" id="KW-1185">Reference proteome</keyword>
<sequence>MIEVFLRPDLKLGLLRFSGNVSVPEIRDVITATMINTDDPPFGFTAIVDTRDTISYEASFACVLSLAEFLRAIFAPGGYHLDIVMLTDTHWKFGMAHMFAMAASSVGGIDVRLFRTEEAIMAVCGAKGDTFQGLFRPEQLYYRCSLCGNPAANAPGQGGQASSRR</sequence>
<evidence type="ECO:0000313" key="2">
    <source>
        <dbReference type="Proteomes" id="UP001597186"/>
    </source>
</evidence>
<protein>
    <submittedName>
        <fullName evidence="1">Uncharacterized protein</fullName>
    </submittedName>
</protein>
<dbReference type="EMBL" id="JBHUDD010000158">
    <property type="protein sequence ID" value="MFD1511435.1"/>
    <property type="molecule type" value="Genomic_DNA"/>
</dbReference>
<reference evidence="2" key="1">
    <citation type="journal article" date="2019" name="Int. J. Syst. Evol. Microbiol.">
        <title>The Global Catalogue of Microorganisms (GCM) 10K type strain sequencing project: providing services to taxonomists for standard genome sequencing and annotation.</title>
        <authorList>
            <consortium name="The Broad Institute Genomics Platform"/>
            <consortium name="The Broad Institute Genome Sequencing Center for Infectious Disease"/>
            <person name="Wu L."/>
            <person name="Ma J."/>
        </authorList>
    </citation>
    <scope>NUCLEOTIDE SEQUENCE [LARGE SCALE GENOMIC DNA]</scope>
    <source>
        <strain evidence="2">CGMCC 1.12477</strain>
    </source>
</reference>
<evidence type="ECO:0000313" key="1">
    <source>
        <dbReference type="EMBL" id="MFD1511435.1"/>
    </source>
</evidence>
<comment type="caution">
    <text evidence="1">The sequence shown here is derived from an EMBL/GenBank/DDBJ whole genome shotgun (WGS) entry which is preliminary data.</text>
</comment>
<name>A0ABW4EKI3_9RHOB</name>
<dbReference type="RefSeq" id="WP_379918626.1">
    <property type="nucleotide sequence ID" value="NZ_JBHUDD010000158.1"/>
</dbReference>